<name>A0A1Q8VXR7_9ACTO</name>
<dbReference type="Pfam" id="PF03239">
    <property type="entry name" value="FTR1"/>
    <property type="match status" value="1"/>
</dbReference>
<feature type="transmembrane region" description="Helical" evidence="6">
    <location>
        <begin position="181"/>
        <end position="201"/>
    </location>
</feature>
<dbReference type="NCBIfam" id="NF041756">
    <property type="entry name" value="EfeU"/>
    <property type="match status" value="1"/>
</dbReference>
<dbReference type="RefSeq" id="WP_070662608.1">
    <property type="nucleotide sequence ID" value="NZ_MSKM01000024.1"/>
</dbReference>
<sequence length="312" mass="33015">MFANLLIALREGLEAALVVSIIVAYLVKADRRDALPKLWLGVGLAALIPLVAGAIMIWGPKTLTFQAQEILGGTLSFVAVGMVTWMIFWMGKNARELKGELEGSLSKSLSAGSSGWGVVWIAVVAVGREGVETALFVWATVRSSIETSTVQATVGVIAGLAIAIVLGVLIYQGAVRINLRVFFAVTGYFLVVVAAGIVAYGFGDLQEAGLLPGIMSHAWDLSLYLPDGASPFHWLYVLLQAMFQLNLQPTVLQVVGWWVYIVPTLVLLTLQITGRWPSPARAVAAPATPAAVSADESADADAEEPADVVAAS</sequence>
<evidence type="ECO:0000256" key="6">
    <source>
        <dbReference type="SAM" id="Phobius"/>
    </source>
</evidence>
<protein>
    <submittedName>
        <fullName evidence="7">Iron transporter</fullName>
    </submittedName>
</protein>
<feature type="transmembrane region" description="Helical" evidence="6">
    <location>
        <begin position="70"/>
        <end position="88"/>
    </location>
</feature>
<dbReference type="PANTHER" id="PTHR31632:SF2">
    <property type="entry name" value="PLASMA MEMBRANE IRON PERMEASE"/>
    <property type="match status" value="1"/>
</dbReference>
<comment type="subcellular location">
    <subcellularLocation>
        <location evidence="1">Membrane</location>
        <topology evidence="1">Multi-pass membrane protein</topology>
    </subcellularLocation>
</comment>
<dbReference type="EMBL" id="MSKM01000024">
    <property type="protein sequence ID" value="OLO53092.1"/>
    <property type="molecule type" value="Genomic_DNA"/>
</dbReference>
<comment type="caution">
    <text evidence="7">The sequence shown here is derived from an EMBL/GenBank/DDBJ whole genome shotgun (WGS) entry which is preliminary data.</text>
</comment>
<evidence type="ECO:0000256" key="1">
    <source>
        <dbReference type="ARBA" id="ARBA00004141"/>
    </source>
</evidence>
<organism evidence="7 8">
    <name type="scientific">Actinomyces oris</name>
    <dbReference type="NCBI Taxonomy" id="544580"/>
    <lineage>
        <taxon>Bacteria</taxon>
        <taxon>Bacillati</taxon>
        <taxon>Actinomycetota</taxon>
        <taxon>Actinomycetes</taxon>
        <taxon>Actinomycetales</taxon>
        <taxon>Actinomycetaceae</taxon>
        <taxon>Actinomyces</taxon>
    </lineage>
</organism>
<dbReference type="GO" id="GO:0033573">
    <property type="term" value="C:high-affinity iron permease complex"/>
    <property type="evidence" value="ECO:0007669"/>
    <property type="project" value="InterPro"/>
</dbReference>
<proteinExistence type="inferred from homology"/>
<accession>A0A1Q8VXR7</accession>
<keyword evidence="5 6" id="KW-0472">Membrane</keyword>
<dbReference type="PANTHER" id="PTHR31632">
    <property type="entry name" value="IRON TRANSPORTER FTH1"/>
    <property type="match status" value="1"/>
</dbReference>
<feature type="transmembrane region" description="Helical" evidence="6">
    <location>
        <begin position="148"/>
        <end position="169"/>
    </location>
</feature>
<feature type="transmembrane region" description="Helical" evidence="6">
    <location>
        <begin position="38"/>
        <end position="58"/>
    </location>
</feature>
<keyword evidence="3 6" id="KW-0812">Transmembrane</keyword>
<evidence type="ECO:0000256" key="3">
    <source>
        <dbReference type="ARBA" id="ARBA00022692"/>
    </source>
</evidence>
<evidence type="ECO:0000256" key="4">
    <source>
        <dbReference type="ARBA" id="ARBA00022989"/>
    </source>
</evidence>
<feature type="transmembrane region" description="Helical" evidence="6">
    <location>
        <begin position="251"/>
        <end position="272"/>
    </location>
</feature>
<dbReference type="AlphaFoldDB" id="A0A1Q8VXR7"/>
<reference evidence="7 8" key="1">
    <citation type="submission" date="2016-12" db="EMBL/GenBank/DDBJ databases">
        <title>Genomic comparison of strains in the 'Actinomyces naeslundii' group.</title>
        <authorList>
            <person name="Mughal S.R."/>
            <person name="Do T."/>
            <person name="Gilbert S.C."/>
            <person name="Witherden E.A."/>
            <person name="Didelot X."/>
            <person name="Beighton D."/>
        </authorList>
    </citation>
    <scope>NUCLEOTIDE SEQUENCE [LARGE SCALE GENOMIC DNA]</scope>
    <source>
        <strain evidence="7 8">MMRCO6-1</strain>
    </source>
</reference>
<dbReference type="GO" id="GO:0015093">
    <property type="term" value="F:ferrous iron transmembrane transporter activity"/>
    <property type="evidence" value="ECO:0007669"/>
    <property type="project" value="TreeGrafter"/>
</dbReference>
<dbReference type="InterPro" id="IPR004923">
    <property type="entry name" value="FTR1/Fip1/EfeU"/>
</dbReference>
<keyword evidence="4 6" id="KW-1133">Transmembrane helix</keyword>
<evidence type="ECO:0000313" key="7">
    <source>
        <dbReference type="EMBL" id="OLO53092.1"/>
    </source>
</evidence>
<evidence type="ECO:0000313" key="8">
    <source>
        <dbReference type="Proteomes" id="UP000185772"/>
    </source>
</evidence>
<comment type="similarity">
    <text evidence="2">Belongs to the oxidase-dependent Fe transporter (OFeT) (TC 9.A.10.1) family.</text>
</comment>
<feature type="transmembrane region" description="Helical" evidence="6">
    <location>
        <begin position="109"/>
        <end position="128"/>
    </location>
</feature>
<evidence type="ECO:0000256" key="5">
    <source>
        <dbReference type="ARBA" id="ARBA00023136"/>
    </source>
</evidence>
<feature type="transmembrane region" description="Helical" evidence="6">
    <location>
        <begin position="6"/>
        <end position="26"/>
    </location>
</feature>
<gene>
    <name evidence="7" type="ORF">BKH27_07090</name>
</gene>
<evidence type="ECO:0000256" key="2">
    <source>
        <dbReference type="ARBA" id="ARBA00008333"/>
    </source>
</evidence>
<dbReference type="Proteomes" id="UP000185772">
    <property type="component" value="Unassembled WGS sequence"/>
</dbReference>